<dbReference type="Proteomes" id="UP000019763">
    <property type="component" value="Unassembled WGS sequence"/>
</dbReference>
<dbReference type="GeneID" id="22911863"/>
<sequence>MLTAAYAELGKAGSTKYRAAAAARNLLYLASGKSAVHVVDAISCQTLRTYYVDDSEEKIEKILVLEDSPFDSHYFISLSDTGLVRLWNAAGQVLDVLRLASPARDVAVLGMRIFVACMTGNVHEVVVDDVEGTTAPFALRAGRVMLKGACEKGECLTSVSVLSASLGFVGTDDSRLVPFNPSAGGPVGHCIKLPCKTSGVLKRRRIEPQLEPLPAVLDAGVNVFKLAAEQEKQREEAVRRAERKFLEDKNVICALRPLDATTLLVGDSSGQVCLVDATTFTILQEYQEPYRAPVMDITVVDGPRQRSFLTASLSGKVSLYTLTSESEFSPTCVRQAQYSECVAVLVLKPSERIVAVTADGTIRSYFSLKEFGCLRSHGVVQEASTPLENANMYGADNLLLEGAGTKVLIAWGITISSSKNGGKLHAAILERARSALRNPLCQALDKIDTSERPVDVVKIAEVKLRHALTHATVCWSKGYEYVIFVNMTNGRSAFIGLNTQSLEVKVLEKKEKKTIIKTFGKTMITGIWPLPKGDDIDQFLVATATVELNERKHPVVSAGLHLVNWEQDRVMELYRATHDPISRIVVSPAVDGDNRLVLLQSVDGVRPSKLLALSSAGEVTSLVDVQRSANAWAVGTNQLMAVDGPRGTADVYDVTTKTWIHKMFNLKPENNSSPVLVHSAAFVSPSQLILATHTHIFLVDGNTITPRPKTPSQGVRQTIAGQDCVKANIDTTQIIQSIKALGDNNVLVLVTDLEDEAVFKPRLYGCV</sequence>
<comment type="caution">
    <text evidence="1">The sequence shown here is derived from an EMBL/GenBank/DDBJ whole genome shotgun (WGS) entry which is preliminary data.</text>
</comment>
<proteinExistence type="predicted"/>
<dbReference type="SUPFAM" id="SSF50969">
    <property type="entry name" value="YVTN repeat-like/Quinoprotein amine dehydrogenase"/>
    <property type="match status" value="1"/>
</dbReference>
<dbReference type="VEuPathDB" id="CryptoDB:GNI_050410"/>
<accession>A0A023B9E8</accession>
<dbReference type="InterPro" id="IPR036322">
    <property type="entry name" value="WD40_repeat_dom_sf"/>
</dbReference>
<dbReference type="RefSeq" id="XP_011129741.1">
    <property type="nucleotide sequence ID" value="XM_011131439.1"/>
</dbReference>
<protein>
    <submittedName>
        <fullName evidence="1">Uncharacterized protein</fullName>
    </submittedName>
</protein>
<name>A0A023B9E8_GRENI</name>
<dbReference type="SUPFAM" id="SSF50978">
    <property type="entry name" value="WD40 repeat-like"/>
    <property type="match status" value="1"/>
</dbReference>
<evidence type="ECO:0000313" key="2">
    <source>
        <dbReference type="Proteomes" id="UP000019763"/>
    </source>
</evidence>
<evidence type="ECO:0000313" key="1">
    <source>
        <dbReference type="EMBL" id="EZG72882.1"/>
    </source>
</evidence>
<dbReference type="InterPro" id="IPR015943">
    <property type="entry name" value="WD40/YVTN_repeat-like_dom_sf"/>
</dbReference>
<dbReference type="InterPro" id="IPR011044">
    <property type="entry name" value="Quino_amine_DH_bsu"/>
</dbReference>
<organism evidence="1 2">
    <name type="scientific">Gregarina niphandrodes</name>
    <name type="common">Septate eugregarine</name>
    <dbReference type="NCBI Taxonomy" id="110365"/>
    <lineage>
        <taxon>Eukaryota</taxon>
        <taxon>Sar</taxon>
        <taxon>Alveolata</taxon>
        <taxon>Apicomplexa</taxon>
        <taxon>Conoidasida</taxon>
        <taxon>Gregarinasina</taxon>
        <taxon>Eugregarinorida</taxon>
        <taxon>Gregarinidae</taxon>
        <taxon>Gregarina</taxon>
    </lineage>
</organism>
<dbReference type="EMBL" id="AFNH02000386">
    <property type="protein sequence ID" value="EZG72882.1"/>
    <property type="molecule type" value="Genomic_DNA"/>
</dbReference>
<reference evidence="1" key="1">
    <citation type="submission" date="2013-12" db="EMBL/GenBank/DDBJ databases">
        <authorList>
            <person name="Omoto C.K."/>
            <person name="Sibley D."/>
            <person name="Venepally P."/>
            <person name="Hadjithomas M."/>
            <person name="Karamycheva S."/>
            <person name="Brunk B."/>
            <person name="Roos D."/>
            <person name="Caler E."/>
            <person name="Lorenzi H."/>
        </authorList>
    </citation>
    <scope>NUCLEOTIDE SEQUENCE</scope>
</reference>
<dbReference type="Gene3D" id="2.130.10.10">
    <property type="entry name" value="YVTN repeat-like/Quinoprotein amine dehydrogenase"/>
    <property type="match status" value="3"/>
</dbReference>
<keyword evidence="2" id="KW-1185">Reference proteome</keyword>
<dbReference type="AlphaFoldDB" id="A0A023B9E8"/>
<gene>
    <name evidence="1" type="ORF">GNI_050410</name>
</gene>